<keyword evidence="3 6" id="KW-0731">Sigma factor</keyword>
<evidence type="ECO:0000256" key="3">
    <source>
        <dbReference type="ARBA" id="ARBA00023082"/>
    </source>
</evidence>
<dbReference type="InterPro" id="IPR036388">
    <property type="entry name" value="WH-like_DNA-bd_sf"/>
</dbReference>
<gene>
    <name evidence="9" type="ORF">L0C25_17820</name>
</gene>
<dbReference type="InterPro" id="IPR013324">
    <property type="entry name" value="RNA_pol_sigma_r3/r4-like"/>
</dbReference>
<dbReference type="Proteomes" id="UP001164390">
    <property type="component" value="Chromosome"/>
</dbReference>
<dbReference type="KEGG" id="sgrg:L0C25_17820"/>
<dbReference type="AlphaFoldDB" id="A0AA46YKE1"/>
<dbReference type="EMBL" id="CP094970">
    <property type="protein sequence ID" value="UYM04376.1"/>
    <property type="molecule type" value="Genomic_DNA"/>
</dbReference>
<name>A0AA46YKE1_9ACTN</name>
<feature type="domain" description="RNA polymerase sigma-70 region 4" evidence="8">
    <location>
        <begin position="111"/>
        <end position="159"/>
    </location>
</feature>
<dbReference type="InterPro" id="IPR039425">
    <property type="entry name" value="RNA_pol_sigma-70-like"/>
</dbReference>
<evidence type="ECO:0000313" key="10">
    <source>
        <dbReference type="Proteomes" id="UP001164390"/>
    </source>
</evidence>
<dbReference type="NCBIfam" id="NF007227">
    <property type="entry name" value="PRK09645.1"/>
    <property type="match status" value="1"/>
</dbReference>
<feature type="domain" description="RNA polymerase sigma-70 region 2" evidence="7">
    <location>
        <begin position="14"/>
        <end position="82"/>
    </location>
</feature>
<organism evidence="9 10">
    <name type="scientific">Solicola gregarius</name>
    <dbReference type="NCBI Taxonomy" id="2908642"/>
    <lineage>
        <taxon>Bacteria</taxon>
        <taxon>Bacillati</taxon>
        <taxon>Actinomycetota</taxon>
        <taxon>Actinomycetes</taxon>
        <taxon>Propionibacteriales</taxon>
        <taxon>Nocardioidaceae</taxon>
        <taxon>Solicola</taxon>
    </lineage>
</organism>
<dbReference type="PANTHER" id="PTHR43133:SF52">
    <property type="entry name" value="ECF RNA POLYMERASE SIGMA FACTOR SIGL"/>
    <property type="match status" value="1"/>
</dbReference>
<evidence type="ECO:0000256" key="4">
    <source>
        <dbReference type="ARBA" id="ARBA00023125"/>
    </source>
</evidence>
<proteinExistence type="inferred from homology"/>
<sequence length="169" mass="18903">MPDAQAEMLRTLHDEYGAALWAFALRGTRGDAAAAEDVVQETLLRAWRHIDTLDPEQGSPRAWLYSVAHRVMIDGWRKSSRRREVVEADVPERATPDNTDGLLDGWLVEEALGRLSADHRAVLLECYYRGQSTRVAAEHLGIPEGTVKSRTHYALRALRLVLAEMGVTS</sequence>
<comment type="similarity">
    <text evidence="1 6">Belongs to the sigma-70 factor family. ECF subfamily.</text>
</comment>
<evidence type="ECO:0000313" key="9">
    <source>
        <dbReference type="EMBL" id="UYM04376.1"/>
    </source>
</evidence>
<dbReference type="CDD" id="cd06171">
    <property type="entry name" value="Sigma70_r4"/>
    <property type="match status" value="1"/>
</dbReference>
<dbReference type="InterPro" id="IPR014284">
    <property type="entry name" value="RNA_pol_sigma-70_dom"/>
</dbReference>
<accession>A0AA46YKE1</accession>
<dbReference type="Pfam" id="PF04542">
    <property type="entry name" value="Sigma70_r2"/>
    <property type="match status" value="1"/>
</dbReference>
<dbReference type="InterPro" id="IPR007630">
    <property type="entry name" value="RNA_pol_sigma70_r4"/>
</dbReference>
<dbReference type="GO" id="GO:0003677">
    <property type="term" value="F:DNA binding"/>
    <property type="evidence" value="ECO:0007669"/>
    <property type="project" value="UniProtKB-KW"/>
</dbReference>
<dbReference type="NCBIfam" id="TIGR02937">
    <property type="entry name" value="sigma70-ECF"/>
    <property type="match status" value="1"/>
</dbReference>
<evidence type="ECO:0000256" key="1">
    <source>
        <dbReference type="ARBA" id="ARBA00010641"/>
    </source>
</evidence>
<reference evidence="9" key="1">
    <citation type="submission" date="2022-01" db="EMBL/GenBank/DDBJ databases">
        <title>Nocardioidaceae gen. sp. A5X3R13.</title>
        <authorList>
            <person name="Lopez Marin M.A."/>
            <person name="Uhlik O."/>
        </authorList>
    </citation>
    <scope>NUCLEOTIDE SEQUENCE</scope>
    <source>
        <strain evidence="9">A5X3R13</strain>
    </source>
</reference>
<evidence type="ECO:0000256" key="6">
    <source>
        <dbReference type="RuleBase" id="RU000716"/>
    </source>
</evidence>
<keyword evidence="5 6" id="KW-0804">Transcription</keyword>
<dbReference type="SUPFAM" id="SSF88946">
    <property type="entry name" value="Sigma2 domain of RNA polymerase sigma factors"/>
    <property type="match status" value="1"/>
</dbReference>
<dbReference type="InterPro" id="IPR007627">
    <property type="entry name" value="RNA_pol_sigma70_r2"/>
</dbReference>
<dbReference type="PANTHER" id="PTHR43133">
    <property type="entry name" value="RNA POLYMERASE ECF-TYPE SIGMA FACTO"/>
    <property type="match status" value="1"/>
</dbReference>
<evidence type="ECO:0000259" key="8">
    <source>
        <dbReference type="Pfam" id="PF04545"/>
    </source>
</evidence>
<keyword evidence="10" id="KW-1185">Reference proteome</keyword>
<dbReference type="Pfam" id="PF04545">
    <property type="entry name" value="Sigma70_r4"/>
    <property type="match status" value="1"/>
</dbReference>
<dbReference type="SUPFAM" id="SSF88659">
    <property type="entry name" value="Sigma3 and sigma4 domains of RNA polymerase sigma factors"/>
    <property type="match status" value="1"/>
</dbReference>
<evidence type="ECO:0000259" key="7">
    <source>
        <dbReference type="Pfam" id="PF04542"/>
    </source>
</evidence>
<dbReference type="InterPro" id="IPR000838">
    <property type="entry name" value="RNA_pol_sigma70_ECF_CS"/>
</dbReference>
<dbReference type="Gene3D" id="1.10.10.10">
    <property type="entry name" value="Winged helix-like DNA-binding domain superfamily/Winged helix DNA-binding domain"/>
    <property type="match status" value="1"/>
</dbReference>
<dbReference type="RefSeq" id="WP_271633075.1">
    <property type="nucleotide sequence ID" value="NZ_CP094970.1"/>
</dbReference>
<keyword evidence="2 6" id="KW-0805">Transcription regulation</keyword>
<dbReference type="Gene3D" id="1.10.1740.10">
    <property type="match status" value="1"/>
</dbReference>
<dbReference type="InterPro" id="IPR013325">
    <property type="entry name" value="RNA_pol_sigma_r2"/>
</dbReference>
<dbReference type="GO" id="GO:0006352">
    <property type="term" value="P:DNA-templated transcription initiation"/>
    <property type="evidence" value="ECO:0007669"/>
    <property type="project" value="InterPro"/>
</dbReference>
<dbReference type="PROSITE" id="PS01063">
    <property type="entry name" value="SIGMA70_ECF"/>
    <property type="match status" value="1"/>
</dbReference>
<evidence type="ECO:0000256" key="2">
    <source>
        <dbReference type="ARBA" id="ARBA00023015"/>
    </source>
</evidence>
<dbReference type="GO" id="GO:0016987">
    <property type="term" value="F:sigma factor activity"/>
    <property type="evidence" value="ECO:0007669"/>
    <property type="project" value="UniProtKB-KW"/>
</dbReference>
<evidence type="ECO:0000256" key="5">
    <source>
        <dbReference type="ARBA" id="ARBA00023163"/>
    </source>
</evidence>
<protein>
    <recommendedName>
        <fullName evidence="6">RNA polymerase sigma factor</fullName>
    </recommendedName>
</protein>
<keyword evidence="4 6" id="KW-0238">DNA-binding</keyword>